<keyword evidence="2" id="KW-0812">Transmembrane</keyword>
<dbReference type="Proteomes" id="UP001142292">
    <property type="component" value="Unassembled WGS sequence"/>
</dbReference>
<comment type="caution">
    <text evidence="4">The sequence shown here is derived from an EMBL/GenBank/DDBJ whole genome shotgun (WGS) entry which is preliminary data.</text>
</comment>
<reference evidence="4" key="1">
    <citation type="journal article" date="2014" name="Int. J. Syst. Evol. Microbiol.">
        <title>Complete genome of a new Firmicutes species belonging to the dominant human colonic microbiota ('Ruminococcus bicirculans') reveals two chromosomes and a selective capacity to utilize plant glucans.</title>
        <authorList>
            <consortium name="NISC Comparative Sequencing Program"/>
            <person name="Wegmann U."/>
            <person name="Louis P."/>
            <person name="Goesmann A."/>
            <person name="Henrissat B."/>
            <person name="Duncan S.H."/>
            <person name="Flint H.J."/>
        </authorList>
    </citation>
    <scope>NUCLEOTIDE SEQUENCE</scope>
    <source>
        <strain evidence="4">VKM Ac-1246</strain>
    </source>
</reference>
<gene>
    <name evidence="4" type="ORF">GCM10017579_44740</name>
</gene>
<feature type="transmembrane region" description="Helical" evidence="2">
    <location>
        <begin position="440"/>
        <end position="458"/>
    </location>
</feature>
<proteinExistence type="predicted"/>
<feature type="compositionally biased region" description="Pro residues" evidence="1">
    <location>
        <begin position="538"/>
        <end position="555"/>
    </location>
</feature>
<accession>A0ABQ5T1T1</accession>
<sequence length="707" mass="76387">MAGRRGFGRLLALATLLLVLPTALPAAAIDIPFDPLPIPGEDACNNLDAPIPASPHGFGSFVVELDIDRAGRSADPFAAEHPASIESVYGTSPQWFTYDNGCTGQFVADAGTALGNILLELSGLLPNWSHALLHSVLSPSSWLIALEEPVVNATTATAQGVWSPWLPIVLLLVVVIIILRSRAGRFAGAATAAAWALLVLGLSSWLINYPLEAVHLVDDGVRGATELIATSFNDDTALPEDTEDLGDESAVVAVDVQFDQIVRTTQYRTWATGVFGNPDSATAGEYGPKVFAATHFSWEEYEAYRDDPEGAGAKIVEKKSDDFKRYAEQIKETDALAYDHFKGGHWSQRVTTSLVNFAMILVACGFLLLAALATLLAFALVRLVVPFSPALGVLFMIDRTRDAAVAMLKRIAGPLVMGPVCFFVGLLLLRFFAAILATDAIWFVLKLGLIGVLTYVAWKLVRPQAYTVAPVLNRAFAPLKHLLSQRTTGPSAVAGALVPETNGPADTTGTQARAAAVVFLPPIASAYANPDAADFIPYAPPPREVGPGEQPPVSPPTAAATDPRPGSTVEARSSPPPGVRRPGDPARFGTSTRKDYRATFDEHYPEYHETEKVIHHAVEQSVLRKYPGVVSEEEMHSIDNLRGIPKEVNSDVHLRQIRKHWNRFYKDFARRGATPTQQDLLDFATKIDQELGDQFIPPEVPDDTVSD</sequence>
<feature type="region of interest" description="Disordered" evidence="1">
    <location>
        <begin position="538"/>
        <end position="595"/>
    </location>
</feature>
<keyword evidence="5" id="KW-1185">Reference proteome</keyword>
<reference evidence="4" key="2">
    <citation type="submission" date="2023-01" db="EMBL/GenBank/DDBJ databases">
        <authorList>
            <person name="Sun Q."/>
            <person name="Evtushenko L."/>
        </authorList>
    </citation>
    <scope>NUCLEOTIDE SEQUENCE</scope>
    <source>
        <strain evidence="4">VKM Ac-1246</strain>
    </source>
</reference>
<feature type="transmembrane region" description="Helical" evidence="2">
    <location>
        <begin position="186"/>
        <end position="207"/>
    </location>
</feature>
<evidence type="ECO:0000256" key="2">
    <source>
        <dbReference type="SAM" id="Phobius"/>
    </source>
</evidence>
<organism evidence="4 5">
    <name type="scientific">Nocardioides luteus</name>
    <dbReference type="NCBI Taxonomy" id="1844"/>
    <lineage>
        <taxon>Bacteria</taxon>
        <taxon>Bacillati</taxon>
        <taxon>Actinomycetota</taxon>
        <taxon>Actinomycetes</taxon>
        <taxon>Propionibacteriales</taxon>
        <taxon>Nocardioidaceae</taxon>
        <taxon>Nocardioides</taxon>
    </lineage>
</organism>
<keyword evidence="2" id="KW-1133">Transmembrane helix</keyword>
<protein>
    <recommendedName>
        <fullName evidence="6">DUF4129 domain-containing protein</fullName>
    </recommendedName>
</protein>
<feature type="signal peptide" evidence="3">
    <location>
        <begin position="1"/>
        <end position="28"/>
    </location>
</feature>
<feature type="transmembrane region" description="Helical" evidence="2">
    <location>
        <begin position="411"/>
        <end position="434"/>
    </location>
</feature>
<evidence type="ECO:0000313" key="4">
    <source>
        <dbReference type="EMBL" id="GLJ70438.1"/>
    </source>
</evidence>
<keyword evidence="3" id="KW-0732">Signal</keyword>
<evidence type="ECO:0000313" key="5">
    <source>
        <dbReference type="Proteomes" id="UP001142292"/>
    </source>
</evidence>
<feature type="transmembrane region" description="Helical" evidence="2">
    <location>
        <begin position="162"/>
        <end position="179"/>
    </location>
</feature>
<evidence type="ECO:0000256" key="1">
    <source>
        <dbReference type="SAM" id="MobiDB-lite"/>
    </source>
</evidence>
<feature type="chain" id="PRO_5045241569" description="DUF4129 domain-containing protein" evidence="3">
    <location>
        <begin position="29"/>
        <end position="707"/>
    </location>
</feature>
<name>A0ABQ5T1T1_9ACTN</name>
<evidence type="ECO:0000256" key="3">
    <source>
        <dbReference type="SAM" id="SignalP"/>
    </source>
</evidence>
<dbReference type="EMBL" id="BSEL01000012">
    <property type="protein sequence ID" value="GLJ70438.1"/>
    <property type="molecule type" value="Genomic_DNA"/>
</dbReference>
<evidence type="ECO:0008006" key="6">
    <source>
        <dbReference type="Google" id="ProtNLM"/>
    </source>
</evidence>
<feature type="transmembrane region" description="Helical" evidence="2">
    <location>
        <begin position="357"/>
        <end position="381"/>
    </location>
</feature>
<keyword evidence="2" id="KW-0472">Membrane</keyword>
<dbReference type="PROSITE" id="PS51318">
    <property type="entry name" value="TAT"/>
    <property type="match status" value="1"/>
</dbReference>
<dbReference type="InterPro" id="IPR006311">
    <property type="entry name" value="TAT_signal"/>
</dbReference>